<feature type="binding site" evidence="13">
    <location>
        <position position="212"/>
    </location>
    <ligand>
        <name>Mg(2+)</name>
        <dbReference type="ChEBI" id="CHEBI:18420"/>
    </ligand>
</feature>
<dbReference type="GO" id="GO:0009243">
    <property type="term" value="P:O antigen biosynthetic process"/>
    <property type="evidence" value="ECO:0007669"/>
    <property type="project" value="UniProtKB-UniRule"/>
</dbReference>
<feature type="transmembrane region" description="Helical" evidence="12">
    <location>
        <begin position="208"/>
        <end position="229"/>
    </location>
</feature>
<dbReference type="AlphaFoldDB" id="A0A240EMA4"/>
<evidence type="ECO:0000256" key="5">
    <source>
        <dbReference type="ARBA" id="ARBA00022679"/>
    </source>
</evidence>
<dbReference type="NCBIfam" id="TIGR02380">
    <property type="entry name" value="ECA_wecA"/>
    <property type="match status" value="1"/>
</dbReference>
<keyword evidence="5 12" id="KW-0808">Transferase</keyword>
<keyword evidence="13" id="KW-0479">Metal-binding</keyword>
<keyword evidence="8 12" id="KW-0448">Lipopolysaccharide biosynthesis</keyword>
<feature type="binding site" evidence="13">
    <location>
        <position position="148"/>
    </location>
    <ligand>
        <name>Mg(2+)</name>
        <dbReference type="ChEBI" id="CHEBI:18420"/>
    </ligand>
</feature>
<dbReference type="GO" id="GO:0005886">
    <property type="term" value="C:plasma membrane"/>
    <property type="evidence" value="ECO:0007669"/>
    <property type="project" value="UniProtKB-SubCell"/>
</dbReference>
<comment type="pathway">
    <text evidence="12">Bacterial outer membrane biogenesis; LPS O-antigen biosynthesis.</text>
</comment>
<feature type="transmembrane region" description="Helical" evidence="12">
    <location>
        <begin position="178"/>
        <end position="196"/>
    </location>
</feature>
<evidence type="ECO:0000256" key="11">
    <source>
        <dbReference type="ARBA" id="ARBA00023211"/>
    </source>
</evidence>
<organism evidence="14 15">
    <name type="scientific">Vibrio thalassae</name>
    <dbReference type="NCBI Taxonomy" id="1243014"/>
    <lineage>
        <taxon>Bacteria</taxon>
        <taxon>Pseudomonadati</taxon>
        <taxon>Pseudomonadota</taxon>
        <taxon>Gammaproteobacteria</taxon>
        <taxon>Vibrionales</taxon>
        <taxon>Vibrionaceae</taxon>
        <taxon>Vibrio</taxon>
    </lineage>
</organism>
<comment type="subcellular location">
    <subcellularLocation>
        <location evidence="12">Cell inner membrane</location>
        <topology evidence="12">Multi-pass membrane protein</topology>
    </subcellularLocation>
    <subcellularLocation>
        <location evidence="1">Cell membrane</location>
        <topology evidence="1">Multi-pass membrane protein</topology>
    </subcellularLocation>
</comment>
<keyword evidence="6 12" id="KW-0812">Transmembrane</keyword>
<dbReference type="OrthoDB" id="9783652at2"/>
<evidence type="ECO:0000256" key="12">
    <source>
        <dbReference type="HAMAP-Rule" id="MF_02030"/>
    </source>
</evidence>
<comment type="similarity">
    <text evidence="12">Belongs to the glycosyltransferase 4 family. WecA subfamily.</text>
</comment>
<dbReference type="InterPro" id="IPR000715">
    <property type="entry name" value="Glycosyl_transferase_4"/>
</dbReference>
<comment type="cofactor">
    <cofactor evidence="12">
        <name>Mn(2+)</name>
        <dbReference type="ChEBI" id="CHEBI:29035"/>
    </cofactor>
</comment>
<keyword evidence="11 12" id="KW-0464">Manganese</keyword>
<feature type="transmembrane region" description="Helical" evidence="12">
    <location>
        <begin position="67"/>
        <end position="84"/>
    </location>
</feature>
<feature type="transmembrane region" description="Helical" evidence="12">
    <location>
        <begin position="319"/>
        <end position="337"/>
    </location>
</feature>
<dbReference type="Proteomes" id="UP000219336">
    <property type="component" value="Unassembled WGS sequence"/>
</dbReference>
<dbReference type="EMBL" id="OANU01000073">
    <property type="protein sequence ID" value="SNX49754.1"/>
    <property type="molecule type" value="Genomic_DNA"/>
</dbReference>
<dbReference type="GO" id="GO:0009276">
    <property type="term" value="C:Gram-negative-bacterium-type cell wall"/>
    <property type="evidence" value="ECO:0007669"/>
    <property type="project" value="InterPro"/>
</dbReference>
<evidence type="ECO:0000256" key="10">
    <source>
        <dbReference type="ARBA" id="ARBA00023136"/>
    </source>
</evidence>
<dbReference type="InterPro" id="IPR012750">
    <property type="entry name" value="ECA_WecA-rel"/>
</dbReference>
<feature type="transmembrane region" description="Helical" evidence="12">
    <location>
        <begin position="44"/>
        <end position="61"/>
    </location>
</feature>
<evidence type="ECO:0000256" key="2">
    <source>
        <dbReference type="ARBA" id="ARBA00022475"/>
    </source>
</evidence>
<dbReference type="UniPathway" id="UPA00281"/>
<accession>A0A240EMA4</accession>
<evidence type="ECO:0000256" key="9">
    <source>
        <dbReference type="ARBA" id="ARBA00022989"/>
    </source>
</evidence>
<feature type="transmembrane region" description="Helical" evidence="12">
    <location>
        <begin position="96"/>
        <end position="116"/>
    </location>
</feature>
<evidence type="ECO:0000313" key="14">
    <source>
        <dbReference type="EMBL" id="SNX49754.1"/>
    </source>
</evidence>
<dbReference type="GO" id="GO:0036380">
    <property type="term" value="F:UDP-N-acetylglucosamine-undecaprenyl-phosphate N-acetylglucosaminephosphotransferase activity"/>
    <property type="evidence" value="ECO:0007669"/>
    <property type="project" value="UniProtKB-UniRule"/>
</dbReference>
<evidence type="ECO:0000256" key="6">
    <source>
        <dbReference type="ARBA" id="ARBA00022692"/>
    </source>
</evidence>
<feature type="transmembrane region" description="Helical" evidence="12">
    <location>
        <begin position="155"/>
        <end position="172"/>
    </location>
</feature>
<keyword evidence="10 12" id="KW-0472">Membrane</keyword>
<evidence type="ECO:0000256" key="3">
    <source>
        <dbReference type="ARBA" id="ARBA00022519"/>
    </source>
</evidence>
<evidence type="ECO:0000313" key="15">
    <source>
        <dbReference type="Proteomes" id="UP000219336"/>
    </source>
</evidence>
<feature type="transmembrane region" description="Helical" evidence="12">
    <location>
        <begin position="290"/>
        <end position="307"/>
    </location>
</feature>
<keyword evidence="3 12" id="KW-0997">Cell inner membrane</keyword>
<feature type="transmembrane region" description="Helical" evidence="12">
    <location>
        <begin position="241"/>
        <end position="259"/>
    </location>
</feature>
<comment type="catalytic activity">
    <reaction evidence="12">
        <text>di-trans,octa-cis-undecaprenyl phosphate + UDP-N-acetyl-alpha-D-glucosamine = N-acetyl-alpha-D-glucosaminyl-di-trans,octa-cis-undecaprenyl diphosphate + UMP</text>
        <dbReference type="Rhea" id="RHEA:28090"/>
        <dbReference type="ChEBI" id="CHEBI:57705"/>
        <dbReference type="ChEBI" id="CHEBI:57865"/>
        <dbReference type="ChEBI" id="CHEBI:60392"/>
        <dbReference type="ChEBI" id="CHEBI:62959"/>
        <dbReference type="EC" id="2.7.8.33"/>
    </reaction>
</comment>
<dbReference type="GO" id="GO:0071555">
    <property type="term" value="P:cell wall organization"/>
    <property type="evidence" value="ECO:0007669"/>
    <property type="project" value="TreeGrafter"/>
</dbReference>
<keyword evidence="2 12" id="KW-1003">Cell membrane</keyword>
<sequence length="358" mass="39219">MLYLLSFVFILSFCTLLVNRRIARHIGLVDKPNARKRHCGAIPLVGGISICITVTLTLSLFEHDLKDSGLFLASISLLTLLGALDDKYDISFKSRMIVQALLSLAMMHFAGLELATLGDMFGSGHVDLGGFAVLITILAVIGAINAFNMVDGIDGLLGGLSIVTLGALGWLLHSNDHATLTLLCIVFITAILPYIAMNLGLLGPQRKVFMGDAGSMMIGFTVIWLLLSASQDASEPLMRPVTALWLIALPLMDMAAIMIRRVKRGDSPFKPDREHLHHIFQRLGLSSRQTLAVICLLASMLTGFGIYGEIKQISEPVMFYMFIACFIGYALCLSYAWKITRFIRKIQGKEAVIETNVL</sequence>
<feature type="transmembrane region" description="Helical" evidence="12">
    <location>
        <begin position="128"/>
        <end position="148"/>
    </location>
</feature>
<feature type="transmembrane region" description="Helical" evidence="12">
    <location>
        <begin position="6"/>
        <end position="23"/>
    </location>
</feature>
<comment type="cofactor">
    <cofactor evidence="12 13">
        <name>Mg(2+)</name>
        <dbReference type="ChEBI" id="CHEBI:18420"/>
    </cofactor>
</comment>
<comment type="function">
    <text evidence="12">Catalyzes the transfer of the GlcNAc-1-phosphate moiety from UDP-GlcNAc onto the carrier lipid undecaprenyl phosphate (C55-P), yielding GlcNAc-pyrophosphoryl-undecaprenyl (GlcNAc-PP-C55).</text>
</comment>
<reference evidence="15" key="1">
    <citation type="submission" date="2016-06" db="EMBL/GenBank/DDBJ databases">
        <authorList>
            <person name="Rodrigo-Torres L."/>
            <person name="Arahal R.D."/>
            <person name="Lucena T."/>
        </authorList>
    </citation>
    <scope>NUCLEOTIDE SEQUENCE [LARGE SCALE GENOMIC DNA]</scope>
    <source>
        <strain evidence="15">CECT8203</strain>
    </source>
</reference>
<proteinExistence type="inferred from homology"/>
<dbReference type="GO" id="GO:0000287">
    <property type="term" value="F:magnesium ion binding"/>
    <property type="evidence" value="ECO:0007669"/>
    <property type="project" value="InterPro"/>
</dbReference>
<dbReference type="GO" id="GO:0030145">
    <property type="term" value="F:manganese ion binding"/>
    <property type="evidence" value="ECO:0007669"/>
    <property type="project" value="InterPro"/>
</dbReference>
<gene>
    <name evidence="14" type="primary">wecA_1</name>
    <name evidence="12" type="synonym">wecA</name>
    <name evidence="14" type="ORF">VTH8203_03402</name>
</gene>
<dbReference type="PANTHER" id="PTHR22926:SF3">
    <property type="entry name" value="UNDECAPRENYL-PHOSPHATE ALPHA-N-ACETYLGLUCOSAMINYL 1-PHOSPHATE TRANSFERASE"/>
    <property type="match status" value="1"/>
</dbReference>
<dbReference type="RefSeq" id="WP_096994758.1">
    <property type="nucleotide sequence ID" value="NZ_JBHSII010000001.1"/>
</dbReference>
<evidence type="ECO:0000256" key="1">
    <source>
        <dbReference type="ARBA" id="ARBA00004651"/>
    </source>
</evidence>
<keyword evidence="4 12" id="KW-0328">Glycosyltransferase</keyword>
<dbReference type="GO" id="GO:0044038">
    <property type="term" value="P:cell wall macromolecule biosynthetic process"/>
    <property type="evidence" value="ECO:0007669"/>
    <property type="project" value="TreeGrafter"/>
</dbReference>
<evidence type="ECO:0000256" key="7">
    <source>
        <dbReference type="ARBA" id="ARBA00022842"/>
    </source>
</evidence>
<evidence type="ECO:0000256" key="8">
    <source>
        <dbReference type="ARBA" id="ARBA00022985"/>
    </source>
</evidence>
<dbReference type="HAMAP" id="MF_02030">
    <property type="entry name" value="WecA_Gammaproteo"/>
    <property type="match status" value="1"/>
</dbReference>
<dbReference type="Pfam" id="PF00953">
    <property type="entry name" value="Glycos_transf_4"/>
    <property type="match status" value="1"/>
</dbReference>
<dbReference type="GO" id="GO:0016757">
    <property type="term" value="F:glycosyltransferase activity"/>
    <property type="evidence" value="ECO:0007669"/>
    <property type="project" value="UniProtKB-KW"/>
</dbReference>
<keyword evidence="9 12" id="KW-1133">Transmembrane helix</keyword>
<protein>
    <recommendedName>
        <fullName evidence="12">Undecaprenyl-phosphate alpha-N-acetylglucosaminyl 1-phosphate transferase</fullName>
        <ecNumber evidence="12">2.7.8.33</ecNumber>
    </recommendedName>
    <alternativeName>
        <fullName evidence="12">UDP-GlcNAc:undecaprenyl-phosphate GlcNAc-1-phosphate transferase</fullName>
    </alternativeName>
    <alternativeName>
        <fullName evidence="12">Undecaprenyl-phosphate GlcNAc-1-phosphate transferase</fullName>
    </alternativeName>
</protein>
<dbReference type="EC" id="2.7.8.33" evidence="12"/>
<dbReference type="PANTHER" id="PTHR22926">
    <property type="entry name" value="PHOSPHO-N-ACETYLMURAMOYL-PENTAPEPTIDE-TRANSFERASE"/>
    <property type="match status" value="1"/>
</dbReference>
<keyword evidence="7 12" id="KW-0460">Magnesium</keyword>
<name>A0A240EMA4_9VIBR</name>
<keyword evidence="15" id="KW-1185">Reference proteome</keyword>
<evidence type="ECO:0000256" key="4">
    <source>
        <dbReference type="ARBA" id="ARBA00022676"/>
    </source>
</evidence>
<dbReference type="CDD" id="cd06853">
    <property type="entry name" value="GT_WecA_like"/>
    <property type="match status" value="1"/>
</dbReference>
<evidence type="ECO:0000256" key="13">
    <source>
        <dbReference type="PIRSR" id="PIRSR600715-1"/>
    </source>
</evidence>